<keyword evidence="3" id="KW-1185">Reference proteome</keyword>
<feature type="compositionally biased region" description="Polar residues" evidence="1">
    <location>
        <begin position="326"/>
        <end position="346"/>
    </location>
</feature>
<feature type="region of interest" description="Disordered" evidence="1">
    <location>
        <begin position="285"/>
        <end position="305"/>
    </location>
</feature>
<evidence type="ECO:0000313" key="4">
    <source>
        <dbReference type="WBParaSite" id="SSLN_0001702801-mRNA-1"/>
    </source>
</evidence>
<feature type="region of interest" description="Disordered" evidence="1">
    <location>
        <begin position="138"/>
        <end position="165"/>
    </location>
</feature>
<sequence>MKKKKIQARVSGGINANSSVEEEEVDNDGDSDDYIAEKGLHSRVSSSVEEVNDAGASSGAGAESCAPTSTESLIPDSSSVVSFAAQGAFLSQFASAKRTETDTTPPPYPLTVYQRQLFDSARNLDLPNPTEMLRLSSNQKDTVPPANSVYPRDVPYQTPTPTESGGEAFFTRELNSCYGQEWCDLYPSRTFLHPQLSYSSRPPSSELKTEPAFPPVRESLPEYSRDFGHSSLGDYPYSQKNPLQSFASNVITGFIDSNQVSSGSQSSSPSVVGGIGVVGAELGTSGSPSQAFSTSRYPHGPPIRPPNTQVAEEGLGRYAAMFSSLLNPNTFEPGRTESQSLPSNQEAHPRSCEPQHQRRRQTQPHEPCTYPLANSDFYSQYMAHSYSQYPQVQTNTLFSDAGISPSAAPVEPMQPYCAPFYGTPTSSPQRHTETMALPSYQAIGFGEQNLSCPSVYDYASVFSHVYPSTKQEDNDFGPVSVFPSAFAGTNGVTLESKLKIA</sequence>
<reference evidence="4" key="1">
    <citation type="submission" date="2016-06" db="UniProtKB">
        <authorList>
            <consortium name="WormBaseParasite"/>
        </authorList>
    </citation>
    <scope>IDENTIFICATION</scope>
</reference>
<gene>
    <name evidence="2" type="ORF">SSLN_LOCUS16403</name>
</gene>
<feature type="compositionally biased region" description="Basic and acidic residues" evidence="1">
    <location>
        <begin position="347"/>
        <end position="356"/>
    </location>
</feature>
<protein>
    <submittedName>
        <fullName evidence="4">YTH domain-containing protein</fullName>
    </submittedName>
</protein>
<dbReference type="OrthoDB" id="6159439at2759"/>
<organism evidence="4">
    <name type="scientific">Schistocephalus solidus</name>
    <name type="common">Tapeworm</name>
    <dbReference type="NCBI Taxonomy" id="70667"/>
    <lineage>
        <taxon>Eukaryota</taxon>
        <taxon>Metazoa</taxon>
        <taxon>Spiralia</taxon>
        <taxon>Lophotrochozoa</taxon>
        <taxon>Platyhelminthes</taxon>
        <taxon>Cestoda</taxon>
        <taxon>Eucestoda</taxon>
        <taxon>Diphyllobothriidea</taxon>
        <taxon>Diphyllobothriidae</taxon>
        <taxon>Schistocephalus</taxon>
    </lineage>
</organism>
<feature type="region of interest" description="Disordered" evidence="1">
    <location>
        <begin position="1"/>
        <end position="73"/>
    </location>
</feature>
<name>A0A183TIV6_SCHSO</name>
<reference evidence="2 3" key="2">
    <citation type="submission" date="2018-11" db="EMBL/GenBank/DDBJ databases">
        <authorList>
            <consortium name="Pathogen Informatics"/>
        </authorList>
    </citation>
    <scope>NUCLEOTIDE SEQUENCE [LARGE SCALE GENOMIC DNA]</scope>
    <source>
        <strain evidence="2 3">NST_G2</strain>
    </source>
</reference>
<dbReference type="AlphaFoldDB" id="A0A183TIV6"/>
<evidence type="ECO:0000313" key="3">
    <source>
        <dbReference type="Proteomes" id="UP000275846"/>
    </source>
</evidence>
<dbReference type="WBParaSite" id="SSLN_0001702801-mRNA-1">
    <property type="protein sequence ID" value="SSLN_0001702801-mRNA-1"/>
    <property type="gene ID" value="SSLN_0001702801"/>
</dbReference>
<dbReference type="EMBL" id="UYSU01041040">
    <property type="protein sequence ID" value="VDM02789.1"/>
    <property type="molecule type" value="Genomic_DNA"/>
</dbReference>
<feature type="compositionally biased region" description="Acidic residues" evidence="1">
    <location>
        <begin position="20"/>
        <end position="34"/>
    </location>
</feature>
<evidence type="ECO:0000256" key="1">
    <source>
        <dbReference type="SAM" id="MobiDB-lite"/>
    </source>
</evidence>
<dbReference type="Proteomes" id="UP000275846">
    <property type="component" value="Unassembled WGS sequence"/>
</dbReference>
<feature type="compositionally biased region" description="Low complexity" evidence="1">
    <location>
        <begin position="54"/>
        <end position="66"/>
    </location>
</feature>
<evidence type="ECO:0000313" key="2">
    <source>
        <dbReference type="EMBL" id="VDM02789.1"/>
    </source>
</evidence>
<feature type="compositionally biased region" description="Polar residues" evidence="1">
    <location>
        <begin position="285"/>
        <end position="296"/>
    </location>
</feature>
<accession>A0A183TIV6</accession>
<proteinExistence type="predicted"/>
<feature type="region of interest" description="Disordered" evidence="1">
    <location>
        <begin position="326"/>
        <end position="370"/>
    </location>
</feature>